<feature type="transmembrane region" description="Helical" evidence="6">
    <location>
        <begin position="130"/>
        <end position="149"/>
    </location>
</feature>
<comment type="subcellular location">
    <subcellularLocation>
        <location evidence="1">Cell membrane</location>
        <topology evidence="1">Multi-pass membrane protein</topology>
    </subcellularLocation>
</comment>
<feature type="transmembrane region" description="Helical" evidence="6">
    <location>
        <begin position="55"/>
        <end position="76"/>
    </location>
</feature>
<dbReference type="OrthoDB" id="9775950at2"/>
<feature type="transmembrane region" description="Helical" evidence="6">
    <location>
        <begin position="20"/>
        <end position="43"/>
    </location>
</feature>
<accession>A0A1G7NJ07</accession>
<dbReference type="GO" id="GO:0005886">
    <property type="term" value="C:plasma membrane"/>
    <property type="evidence" value="ECO:0007669"/>
    <property type="project" value="UniProtKB-SubCell"/>
</dbReference>
<feature type="transmembrane region" description="Helical" evidence="6">
    <location>
        <begin position="431"/>
        <end position="450"/>
    </location>
</feature>
<feature type="transmembrane region" description="Helical" evidence="6">
    <location>
        <begin position="399"/>
        <end position="419"/>
    </location>
</feature>
<dbReference type="InterPro" id="IPR002797">
    <property type="entry name" value="Polysacc_synth"/>
</dbReference>
<dbReference type="STRING" id="1123285.SAMN05660235_02588"/>
<keyword evidence="8" id="KW-1185">Reference proteome</keyword>
<feature type="transmembrane region" description="Helical" evidence="6">
    <location>
        <begin position="371"/>
        <end position="392"/>
    </location>
</feature>
<feature type="transmembrane region" description="Helical" evidence="6">
    <location>
        <begin position="339"/>
        <end position="365"/>
    </location>
</feature>
<dbReference type="PANTHER" id="PTHR30250:SF21">
    <property type="entry name" value="LIPID II FLIPPASE MURJ"/>
    <property type="match status" value="1"/>
</dbReference>
<sequence>MQQQTDNGHGANQFLKGTLVLTAAGIIVKVIGSLNWIILSRVLGGEGIGLYQMAFPIYLLVLSVSSAGIPVAISIITAEKAALGDYRGANRIFQLSLMLLIAMGLGFSVLMYFGAGWLIELRFIRDARAYYALLALSPAIFLVTVLSSFRGYLQGWQIMTPTAVSQIVEQLFRVATMLIFAALLLPKGIEYAAGGASLGAGAGAAAGLVVMLYYYWQLQRDVAEKERLLSGIFPRENAGSILRRIIILALPVSLSSIMLPLVANLDLFIVPARLEVAGYTVEQATELFGYLTGMAVPLVNLATLFTAALATSLVPAVAEAYAVGNAERIKLRTAAAMRLTNIVTIPAAAALWLLATPISALVYHAPEAGEVVRVLAISVYLLGLHQTTTGVLQGLGHTAIPVINMGIAAVVKVGLNWYLVALPALGIKGAAWATAADMGVAAFLNLYFVYRYTGFRMDLGALARNIFAAAVMSAGIYVFSGAASGLLTQTQTTLAAMLAAVIVYAVVLLLLGGLSERDILQIPLVGSAVVRVLSGLGLLKS</sequence>
<keyword evidence="2" id="KW-1003">Cell membrane</keyword>
<dbReference type="RefSeq" id="WP_093691514.1">
    <property type="nucleotide sequence ID" value="NZ_FNBU01000025.1"/>
</dbReference>
<dbReference type="InterPro" id="IPR050833">
    <property type="entry name" value="Poly_Biosynth_Transport"/>
</dbReference>
<dbReference type="Proteomes" id="UP000243333">
    <property type="component" value="Unassembled WGS sequence"/>
</dbReference>
<feature type="transmembrane region" description="Helical" evidence="6">
    <location>
        <begin position="97"/>
        <end position="118"/>
    </location>
</feature>
<dbReference type="PANTHER" id="PTHR30250">
    <property type="entry name" value="PST FAMILY PREDICTED COLANIC ACID TRANSPORTER"/>
    <property type="match status" value="1"/>
</dbReference>
<proteinExistence type="predicted"/>
<feature type="transmembrane region" description="Helical" evidence="6">
    <location>
        <begin position="195"/>
        <end position="216"/>
    </location>
</feature>
<evidence type="ECO:0000256" key="2">
    <source>
        <dbReference type="ARBA" id="ARBA00022475"/>
    </source>
</evidence>
<dbReference type="InterPro" id="IPR024923">
    <property type="entry name" value="PG_synth_SpoVB"/>
</dbReference>
<feature type="transmembrane region" description="Helical" evidence="6">
    <location>
        <begin position="462"/>
        <end position="487"/>
    </location>
</feature>
<organism evidence="7 8">
    <name type="scientific">Sporolituus thermophilus DSM 23256</name>
    <dbReference type="NCBI Taxonomy" id="1123285"/>
    <lineage>
        <taxon>Bacteria</taxon>
        <taxon>Bacillati</taxon>
        <taxon>Bacillota</taxon>
        <taxon>Negativicutes</taxon>
        <taxon>Selenomonadales</taxon>
        <taxon>Sporomusaceae</taxon>
        <taxon>Sporolituus</taxon>
    </lineage>
</organism>
<keyword evidence="3 6" id="KW-0812">Transmembrane</keyword>
<name>A0A1G7NJ07_9FIRM</name>
<feature type="transmembrane region" description="Helical" evidence="6">
    <location>
        <begin position="290"/>
        <end position="318"/>
    </location>
</feature>
<feature type="transmembrane region" description="Helical" evidence="6">
    <location>
        <begin position="170"/>
        <end position="189"/>
    </location>
</feature>
<keyword evidence="5 6" id="KW-0472">Membrane</keyword>
<dbReference type="PIRSF" id="PIRSF038958">
    <property type="entry name" value="PG_synth_SpoVB"/>
    <property type="match status" value="1"/>
</dbReference>
<evidence type="ECO:0000313" key="7">
    <source>
        <dbReference type="EMBL" id="SDF73887.1"/>
    </source>
</evidence>
<protein>
    <submittedName>
        <fullName evidence="7">Stage V sporulation protein B</fullName>
    </submittedName>
</protein>
<evidence type="ECO:0000256" key="3">
    <source>
        <dbReference type="ARBA" id="ARBA00022692"/>
    </source>
</evidence>
<evidence type="ECO:0000256" key="1">
    <source>
        <dbReference type="ARBA" id="ARBA00004651"/>
    </source>
</evidence>
<keyword evidence="4 6" id="KW-1133">Transmembrane helix</keyword>
<evidence type="ECO:0000313" key="8">
    <source>
        <dbReference type="Proteomes" id="UP000243333"/>
    </source>
</evidence>
<feature type="transmembrane region" description="Helical" evidence="6">
    <location>
        <begin position="245"/>
        <end position="270"/>
    </location>
</feature>
<dbReference type="EMBL" id="FNBU01000025">
    <property type="protein sequence ID" value="SDF73887.1"/>
    <property type="molecule type" value="Genomic_DNA"/>
</dbReference>
<feature type="transmembrane region" description="Helical" evidence="6">
    <location>
        <begin position="493"/>
        <end position="512"/>
    </location>
</feature>
<reference evidence="8" key="1">
    <citation type="submission" date="2016-10" db="EMBL/GenBank/DDBJ databases">
        <authorList>
            <person name="Varghese N."/>
            <person name="Submissions S."/>
        </authorList>
    </citation>
    <scope>NUCLEOTIDE SEQUENCE [LARGE SCALE GENOMIC DNA]</scope>
    <source>
        <strain evidence="8">DSM 23256</strain>
    </source>
</reference>
<dbReference type="AlphaFoldDB" id="A0A1G7NJ07"/>
<dbReference type="CDD" id="cd13124">
    <property type="entry name" value="MATE_SpoVB_like"/>
    <property type="match status" value="1"/>
</dbReference>
<gene>
    <name evidence="7" type="ORF">SAMN05660235_02588</name>
</gene>
<evidence type="ECO:0000256" key="4">
    <source>
        <dbReference type="ARBA" id="ARBA00022989"/>
    </source>
</evidence>
<evidence type="ECO:0000256" key="5">
    <source>
        <dbReference type="ARBA" id="ARBA00023136"/>
    </source>
</evidence>
<evidence type="ECO:0000256" key="6">
    <source>
        <dbReference type="SAM" id="Phobius"/>
    </source>
</evidence>
<dbReference type="Pfam" id="PF01943">
    <property type="entry name" value="Polysacc_synt"/>
    <property type="match status" value="1"/>
</dbReference>